<evidence type="ECO:0000259" key="1">
    <source>
        <dbReference type="PROSITE" id="PS51186"/>
    </source>
</evidence>
<dbReference type="SUPFAM" id="SSF55729">
    <property type="entry name" value="Acyl-CoA N-acyltransferases (Nat)"/>
    <property type="match status" value="1"/>
</dbReference>
<dbReference type="Proteomes" id="UP000030151">
    <property type="component" value="Unassembled WGS sequence"/>
</dbReference>
<evidence type="ECO:0000313" key="2">
    <source>
        <dbReference type="EMBL" id="EXU95659.1"/>
    </source>
</evidence>
<dbReference type="EMBL" id="JELW01000070">
    <property type="protein sequence ID" value="EXU95659.1"/>
    <property type="molecule type" value="Genomic_DNA"/>
</dbReference>
<organism evidence="2 3">
    <name type="scientific">Metarhizium robertsii</name>
    <dbReference type="NCBI Taxonomy" id="568076"/>
    <lineage>
        <taxon>Eukaryota</taxon>
        <taxon>Fungi</taxon>
        <taxon>Dikarya</taxon>
        <taxon>Ascomycota</taxon>
        <taxon>Pezizomycotina</taxon>
        <taxon>Sordariomycetes</taxon>
        <taxon>Hypocreomycetidae</taxon>
        <taxon>Hypocreales</taxon>
        <taxon>Clavicipitaceae</taxon>
        <taxon>Metarhizium</taxon>
    </lineage>
</organism>
<dbReference type="CDD" id="cd04301">
    <property type="entry name" value="NAT_SF"/>
    <property type="match status" value="1"/>
</dbReference>
<dbReference type="InterPro" id="IPR016181">
    <property type="entry name" value="Acyl_CoA_acyltransferase"/>
</dbReference>
<accession>A0A014MWH7</accession>
<dbReference type="HOGENOM" id="CLU_994282_0_0_1"/>
<dbReference type="GO" id="GO:0016747">
    <property type="term" value="F:acyltransferase activity, transferring groups other than amino-acyl groups"/>
    <property type="evidence" value="ECO:0007669"/>
    <property type="project" value="InterPro"/>
</dbReference>
<keyword evidence="2" id="KW-0808">Transferase</keyword>
<comment type="caution">
    <text evidence="2">The sequence shown here is derived from an EMBL/GenBank/DDBJ whole genome shotgun (WGS) entry which is preliminary data.</text>
</comment>
<name>A0A014MWH7_9HYPO</name>
<dbReference type="Pfam" id="PF13508">
    <property type="entry name" value="Acetyltransf_7"/>
    <property type="match status" value="1"/>
</dbReference>
<dbReference type="PROSITE" id="PS51186">
    <property type="entry name" value="GNAT"/>
    <property type="match status" value="1"/>
</dbReference>
<dbReference type="Gene3D" id="3.40.630.30">
    <property type="match status" value="1"/>
</dbReference>
<dbReference type="PANTHER" id="PTHR42791">
    <property type="entry name" value="GNAT FAMILY ACETYLTRANSFERASE"/>
    <property type="match status" value="1"/>
</dbReference>
<gene>
    <name evidence="2" type="ORF">X797_011277</name>
</gene>
<dbReference type="InterPro" id="IPR052523">
    <property type="entry name" value="Trichothecene_AcTrans"/>
</dbReference>
<dbReference type="InterPro" id="IPR000182">
    <property type="entry name" value="GNAT_dom"/>
</dbReference>
<dbReference type="PANTHER" id="PTHR42791:SF2">
    <property type="entry name" value="N-ACETYLTRANSFERASE DOMAIN-CONTAINING PROTEIN"/>
    <property type="match status" value="1"/>
</dbReference>
<evidence type="ECO:0000313" key="3">
    <source>
        <dbReference type="Proteomes" id="UP000030151"/>
    </source>
</evidence>
<protein>
    <submittedName>
        <fullName evidence="2">Acetyltransferase (GNAT) domain protein</fullName>
    </submittedName>
</protein>
<feature type="domain" description="N-acetyltransferase" evidence="1">
    <location>
        <begin position="3"/>
        <end position="224"/>
    </location>
</feature>
<dbReference type="AlphaFoldDB" id="A0A014MWH7"/>
<reference evidence="2 3" key="1">
    <citation type="submission" date="2014-02" db="EMBL/GenBank/DDBJ databases">
        <title>The genome sequence of the entomopathogenic fungus Metarhizium robertsii ARSEF 2575.</title>
        <authorList>
            <person name="Giuliano Garisto Donzelli B."/>
            <person name="Roe B.A."/>
            <person name="Macmil S.L."/>
            <person name="Krasnoff S.B."/>
            <person name="Gibson D.M."/>
        </authorList>
    </citation>
    <scope>NUCLEOTIDE SEQUENCE [LARGE SCALE GENOMIC DNA]</scope>
    <source>
        <strain evidence="2 3">ARSEF 2575</strain>
    </source>
</reference>
<sequence length="330" mass="35912">MTVQLRIATDADAEAIATLAADAFHPDTDTISRRLFPQHLQPANCAAGDTLRLWRLARKSIKLTDKRINLIVAVDDDLRGQIVGFALWEIPAPNASDSELLPSAVSSPGLDEGAFEEMQRILVNHVRKHFGDQGTSNMWHLDHLAVDPRHQRRGIGKLLLNWGIEKAKHDGRDCYLVATPAGKSLYESVGFRTLQELSIFDPRGRPRTRGDRDPDGFAARLHTEPQIMGTLLANSSSQNGVNNGAFTVASASKLLQLGNKILQAKGQPTNQTWNAQTNALKPPKTSSGITLGYDGMNNSVVSKPADVVLIAHSLAYGGTTFNSANKLQDL</sequence>
<dbReference type="OrthoDB" id="10017208at2759"/>
<proteinExistence type="predicted"/>
<dbReference type="eggNOG" id="ENOG502SMX6">
    <property type="taxonomic scope" value="Eukaryota"/>
</dbReference>